<dbReference type="AlphaFoldDB" id="A0A250I9W1"/>
<evidence type="ECO:0000313" key="3">
    <source>
        <dbReference type="EMBL" id="ATB28664.1"/>
    </source>
</evidence>
<dbReference type="OrthoDB" id="5499347at2"/>
<evidence type="ECO:0000313" key="4">
    <source>
        <dbReference type="Proteomes" id="UP000217289"/>
    </source>
</evidence>
<dbReference type="RefSeq" id="WP_157774869.1">
    <property type="nucleotide sequence ID" value="NZ_CP022163.1"/>
</dbReference>
<proteinExistence type="predicted"/>
<feature type="chain" id="PRO_5013010078" description="Lipoprotein" evidence="2">
    <location>
        <begin position="28"/>
        <end position="447"/>
    </location>
</feature>
<keyword evidence="4" id="KW-1185">Reference proteome</keyword>
<dbReference type="KEGG" id="mbd:MEBOL_002113"/>
<feature type="region of interest" description="Disordered" evidence="1">
    <location>
        <begin position="236"/>
        <end position="256"/>
    </location>
</feature>
<gene>
    <name evidence="3" type="ORF">MEBOL_002113</name>
</gene>
<evidence type="ECO:0000256" key="2">
    <source>
        <dbReference type="SAM" id="SignalP"/>
    </source>
</evidence>
<dbReference type="EMBL" id="CP022163">
    <property type="protein sequence ID" value="ATB28664.1"/>
    <property type="molecule type" value="Genomic_DNA"/>
</dbReference>
<dbReference type="Proteomes" id="UP000217289">
    <property type="component" value="Chromosome"/>
</dbReference>
<sequence length="447" mass="48311">MFFLSRRVASSACVSLSLSLLGGMALASEPTTGAGPRRITPVGGMFSIEFPGEPTCDPKAELPNCLYEDATEGWILQTSYSTAEVSGSPAEFLRKHLAANAEEGQFRIDHQEATQVGGFPALDYRFESNDGSEYLSVGRLVLIGTQLVDIEVGGDTLPDEDTTDHFLSAFRVENPPATPQALAQPEPEPQRVPAVQASPSVQAVPAALPSLTAQFQASLLKPGVLRYQRLQEKLPGEGMPSNFSVGTTQRTTQRKRDLKRDALVITETGRTPAGKFENRYWIDAKTLLPYRWTGKSPGASMKLEVIEGTLRGERTGAHAAKFDAPVGDTSLLFPGAPLELALSTLPLARGFTGNVQVLDVEGLANGKPLSTWRLSVPFAGPVAGLANFKSDVASYKVELIEHTEDKEPRKISLWIESEKARRVLQVEALTPASRGGDRSIQTLQAQR</sequence>
<keyword evidence="2" id="KW-0732">Signal</keyword>
<name>A0A250I9W1_9BACT</name>
<evidence type="ECO:0000256" key="1">
    <source>
        <dbReference type="SAM" id="MobiDB-lite"/>
    </source>
</evidence>
<protein>
    <recommendedName>
        <fullName evidence="5">Lipoprotein</fullName>
    </recommendedName>
</protein>
<feature type="compositionally biased region" description="Polar residues" evidence="1">
    <location>
        <begin position="241"/>
        <end position="251"/>
    </location>
</feature>
<organism evidence="3 4">
    <name type="scientific">Melittangium boletus DSM 14713</name>
    <dbReference type="NCBI Taxonomy" id="1294270"/>
    <lineage>
        <taxon>Bacteria</taxon>
        <taxon>Pseudomonadati</taxon>
        <taxon>Myxococcota</taxon>
        <taxon>Myxococcia</taxon>
        <taxon>Myxococcales</taxon>
        <taxon>Cystobacterineae</taxon>
        <taxon>Archangiaceae</taxon>
        <taxon>Melittangium</taxon>
    </lineage>
</organism>
<evidence type="ECO:0008006" key="5">
    <source>
        <dbReference type="Google" id="ProtNLM"/>
    </source>
</evidence>
<accession>A0A250I9W1</accession>
<feature type="signal peptide" evidence="2">
    <location>
        <begin position="1"/>
        <end position="27"/>
    </location>
</feature>
<reference evidence="3 4" key="1">
    <citation type="submission" date="2017-06" db="EMBL/GenBank/DDBJ databases">
        <authorList>
            <person name="Kim H.J."/>
            <person name="Triplett B.A."/>
        </authorList>
    </citation>
    <scope>NUCLEOTIDE SEQUENCE [LARGE SCALE GENOMIC DNA]</scope>
    <source>
        <strain evidence="3 4">DSM 14713</strain>
    </source>
</reference>